<feature type="domain" description="N-acetyltransferase" evidence="2">
    <location>
        <begin position="8"/>
        <end position="94"/>
    </location>
</feature>
<dbReference type="Gene3D" id="3.40.630.30">
    <property type="match status" value="1"/>
</dbReference>
<dbReference type="PROSITE" id="PS51186">
    <property type="entry name" value="GNAT"/>
    <property type="match status" value="1"/>
</dbReference>
<evidence type="ECO:0000313" key="4">
    <source>
        <dbReference type="Proteomes" id="UP000198282"/>
    </source>
</evidence>
<dbReference type="CDD" id="cd04301">
    <property type="entry name" value="NAT_SF"/>
    <property type="match status" value="1"/>
</dbReference>
<dbReference type="Pfam" id="PF14542">
    <property type="entry name" value="Acetyltransf_CG"/>
    <property type="match status" value="1"/>
</dbReference>
<protein>
    <submittedName>
        <fullName evidence="3">Uncharacterized protein</fullName>
    </submittedName>
</protein>
<dbReference type="InterPro" id="IPR031165">
    <property type="entry name" value="GNAT_YJDJ"/>
</dbReference>
<evidence type="ECO:0000259" key="2">
    <source>
        <dbReference type="PROSITE" id="PS51729"/>
    </source>
</evidence>
<keyword evidence="4" id="KW-1185">Reference proteome</keyword>
<gene>
    <name evidence="3" type="ORF">SAMN05216276_102196</name>
</gene>
<feature type="domain" description="N-acetyltransferase" evidence="1">
    <location>
        <begin position="1"/>
        <end position="94"/>
    </location>
</feature>
<evidence type="ECO:0000313" key="3">
    <source>
        <dbReference type="EMBL" id="SNT00318.1"/>
    </source>
</evidence>
<dbReference type="SUPFAM" id="SSF55729">
    <property type="entry name" value="Acyl-CoA N-acyltransferases (Nat)"/>
    <property type="match status" value="1"/>
</dbReference>
<dbReference type="EMBL" id="FZOD01000021">
    <property type="protein sequence ID" value="SNT00318.1"/>
    <property type="molecule type" value="Genomic_DNA"/>
</dbReference>
<sequence length="104" mass="11510">MTTEITVRENTEARTYDALIAGKVVGTIVYEHAGPRIVFTHTIVEPEFRERGVGSTLARGALDDLRAKGVTLTNYCGFVADFITARPEYADLIDPAHPGHPRRR</sequence>
<dbReference type="Proteomes" id="UP000198282">
    <property type="component" value="Unassembled WGS sequence"/>
</dbReference>
<name>A0A239J4B8_9ACTN</name>
<dbReference type="InterPro" id="IPR016181">
    <property type="entry name" value="Acyl_CoA_acyltransferase"/>
</dbReference>
<proteinExistence type="predicted"/>
<evidence type="ECO:0000259" key="1">
    <source>
        <dbReference type="PROSITE" id="PS51186"/>
    </source>
</evidence>
<dbReference type="InterPro" id="IPR000182">
    <property type="entry name" value="GNAT_dom"/>
</dbReference>
<dbReference type="PROSITE" id="PS51729">
    <property type="entry name" value="GNAT_YJDJ"/>
    <property type="match status" value="1"/>
</dbReference>
<dbReference type="AlphaFoldDB" id="A0A239J4B8"/>
<dbReference type="GO" id="GO:0016747">
    <property type="term" value="F:acyltransferase activity, transferring groups other than amino-acyl groups"/>
    <property type="evidence" value="ECO:0007669"/>
    <property type="project" value="InterPro"/>
</dbReference>
<accession>A0A239J4B8</accession>
<organism evidence="3 4">
    <name type="scientific">Streptosporangium subroseum</name>
    <dbReference type="NCBI Taxonomy" id="106412"/>
    <lineage>
        <taxon>Bacteria</taxon>
        <taxon>Bacillati</taxon>
        <taxon>Actinomycetota</taxon>
        <taxon>Actinomycetes</taxon>
        <taxon>Streptosporangiales</taxon>
        <taxon>Streptosporangiaceae</taxon>
        <taxon>Streptosporangium</taxon>
    </lineage>
</organism>
<dbReference type="OrthoDB" id="5405911at2"/>
<reference evidence="3 4" key="1">
    <citation type="submission" date="2017-06" db="EMBL/GenBank/DDBJ databases">
        <authorList>
            <person name="Kim H.J."/>
            <person name="Triplett B.A."/>
        </authorList>
    </citation>
    <scope>NUCLEOTIDE SEQUENCE [LARGE SCALE GENOMIC DNA]</scope>
    <source>
        <strain evidence="3 4">CGMCC 4.2132</strain>
    </source>
</reference>